<keyword evidence="3" id="KW-1185">Reference proteome</keyword>
<evidence type="ECO:0000313" key="3">
    <source>
        <dbReference type="Proteomes" id="UP000789901"/>
    </source>
</evidence>
<dbReference type="EMBL" id="CAJVQB010010514">
    <property type="protein sequence ID" value="CAG8740606.1"/>
    <property type="molecule type" value="Genomic_DNA"/>
</dbReference>
<accession>A0ABN7V7J2</accession>
<name>A0ABN7V7J2_GIGMA</name>
<proteinExistence type="predicted"/>
<evidence type="ECO:0000313" key="2">
    <source>
        <dbReference type="EMBL" id="CAG8740606.1"/>
    </source>
</evidence>
<comment type="caution">
    <text evidence="2">The sequence shown here is derived from an EMBL/GenBank/DDBJ whole genome shotgun (WGS) entry which is preliminary data.</text>
</comment>
<organism evidence="2 3">
    <name type="scientific">Gigaspora margarita</name>
    <dbReference type="NCBI Taxonomy" id="4874"/>
    <lineage>
        <taxon>Eukaryota</taxon>
        <taxon>Fungi</taxon>
        <taxon>Fungi incertae sedis</taxon>
        <taxon>Mucoromycota</taxon>
        <taxon>Glomeromycotina</taxon>
        <taxon>Glomeromycetes</taxon>
        <taxon>Diversisporales</taxon>
        <taxon>Gigasporaceae</taxon>
        <taxon>Gigaspora</taxon>
    </lineage>
</organism>
<feature type="chain" id="PRO_5045749893" evidence="1">
    <location>
        <begin position="19"/>
        <end position="114"/>
    </location>
</feature>
<gene>
    <name evidence="2" type="ORF">GMARGA_LOCUS15336</name>
</gene>
<evidence type="ECO:0000256" key="1">
    <source>
        <dbReference type="SAM" id="SignalP"/>
    </source>
</evidence>
<protein>
    <submittedName>
        <fullName evidence="2">22735_t:CDS:1</fullName>
    </submittedName>
</protein>
<keyword evidence="1" id="KW-0732">Signal</keyword>
<feature type="non-terminal residue" evidence="2">
    <location>
        <position position="114"/>
    </location>
</feature>
<feature type="signal peptide" evidence="1">
    <location>
        <begin position="1"/>
        <end position="18"/>
    </location>
</feature>
<reference evidence="2 3" key="1">
    <citation type="submission" date="2021-06" db="EMBL/GenBank/DDBJ databases">
        <authorList>
            <person name="Kallberg Y."/>
            <person name="Tangrot J."/>
            <person name="Rosling A."/>
        </authorList>
    </citation>
    <scope>NUCLEOTIDE SEQUENCE [LARGE SCALE GENOMIC DNA]</scope>
    <source>
        <strain evidence="2 3">120-4 pot B 10/14</strain>
    </source>
</reference>
<sequence>MKANVMIIVIIKLFEVFSKTIIDIDSISLEYNNSLNLNTKTSRTSIEIAITTPLPNTSFCSTSTPIELNEVTVKFDLAQEHTTTFYSVLSISKQILNLGSETVSSIISPTLFNI</sequence>
<dbReference type="Proteomes" id="UP000789901">
    <property type="component" value="Unassembled WGS sequence"/>
</dbReference>